<organism evidence="1 2">
    <name type="scientific">Armillaria gallica</name>
    <name type="common">Bulbous honey fungus</name>
    <name type="synonym">Armillaria bulbosa</name>
    <dbReference type="NCBI Taxonomy" id="47427"/>
    <lineage>
        <taxon>Eukaryota</taxon>
        <taxon>Fungi</taxon>
        <taxon>Dikarya</taxon>
        <taxon>Basidiomycota</taxon>
        <taxon>Agaricomycotina</taxon>
        <taxon>Agaricomycetes</taxon>
        <taxon>Agaricomycetidae</taxon>
        <taxon>Agaricales</taxon>
        <taxon>Marasmiineae</taxon>
        <taxon>Physalacriaceae</taxon>
        <taxon>Armillaria</taxon>
    </lineage>
</organism>
<evidence type="ECO:0000313" key="1">
    <source>
        <dbReference type="EMBL" id="PBK87483.1"/>
    </source>
</evidence>
<dbReference type="Gene3D" id="2.60.120.260">
    <property type="entry name" value="Galactose-binding domain-like"/>
    <property type="match status" value="1"/>
</dbReference>
<dbReference type="AlphaFoldDB" id="A0A2H3DGU7"/>
<reference evidence="2" key="1">
    <citation type="journal article" date="2017" name="Nat. Ecol. Evol.">
        <title>Genome expansion and lineage-specific genetic innovations in the forest pathogenic fungi Armillaria.</title>
        <authorList>
            <person name="Sipos G."/>
            <person name="Prasanna A.N."/>
            <person name="Walter M.C."/>
            <person name="O'Connor E."/>
            <person name="Balint B."/>
            <person name="Krizsan K."/>
            <person name="Kiss B."/>
            <person name="Hess J."/>
            <person name="Varga T."/>
            <person name="Slot J."/>
            <person name="Riley R."/>
            <person name="Boka B."/>
            <person name="Rigling D."/>
            <person name="Barry K."/>
            <person name="Lee J."/>
            <person name="Mihaltcheva S."/>
            <person name="LaButti K."/>
            <person name="Lipzen A."/>
            <person name="Waldron R."/>
            <person name="Moloney N.M."/>
            <person name="Sperisen C."/>
            <person name="Kredics L."/>
            <person name="Vagvoelgyi C."/>
            <person name="Patrignani A."/>
            <person name="Fitzpatrick D."/>
            <person name="Nagy I."/>
            <person name="Doyle S."/>
            <person name="Anderson J.B."/>
            <person name="Grigoriev I.V."/>
            <person name="Gueldener U."/>
            <person name="Muensterkoetter M."/>
            <person name="Nagy L.G."/>
        </authorList>
    </citation>
    <scope>NUCLEOTIDE SEQUENCE [LARGE SCALE GENOMIC DNA]</scope>
    <source>
        <strain evidence="2">Ar21-2</strain>
    </source>
</reference>
<evidence type="ECO:0000313" key="2">
    <source>
        <dbReference type="Proteomes" id="UP000217790"/>
    </source>
</evidence>
<sequence length="245" mass="26718">MSSPYAPTSVPLVWSLDARAIAPTLDFYNSTWIWTGEKPMPLGVRPFRKTLPASRRKCPVCATILISSDDTYSIVVNGAAIRSGNGWRQPAVYTTGLHPKNENVFAIAVNNTNGDAASFIVTISVDYTDGTTETITTDNTWKTLKTVPPSGWTNPSFDDSAWLNAVSILAGTSTPWDQPFVLPPVMNMTDTRVIWTNETEPNGNQPVRHRPFRKTITSPYGKAAVCGKVIITAYAAGTGFMLCLE</sequence>
<keyword evidence="2" id="KW-1185">Reference proteome</keyword>
<dbReference type="OrthoDB" id="10036721at2759"/>
<dbReference type="STRING" id="47427.A0A2H3DGU7"/>
<accession>A0A2H3DGU7</accession>
<protein>
    <submittedName>
        <fullName evidence="1">Uncharacterized protein</fullName>
    </submittedName>
</protein>
<gene>
    <name evidence="1" type="ORF">ARMGADRAFT_456597</name>
</gene>
<dbReference type="Proteomes" id="UP000217790">
    <property type="component" value="Unassembled WGS sequence"/>
</dbReference>
<dbReference type="InParanoid" id="A0A2H3DGU7"/>
<proteinExistence type="predicted"/>
<dbReference type="EMBL" id="KZ293678">
    <property type="protein sequence ID" value="PBK87483.1"/>
    <property type="molecule type" value="Genomic_DNA"/>
</dbReference>
<name>A0A2H3DGU7_ARMGA</name>